<evidence type="ECO:0000313" key="2">
    <source>
        <dbReference type="Proteomes" id="UP001055811"/>
    </source>
</evidence>
<gene>
    <name evidence="1" type="ORF">L2E82_34589</name>
</gene>
<organism evidence="1 2">
    <name type="scientific">Cichorium intybus</name>
    <name type="common">Chicory</name>
    <dbReference type="NCBI Taxonomy" id="13427"/>
    <lineage>
        <taxon>Eukaryota</taxon>
        <taxon>Viridiplantae</taxon>
        <taxon>Streptophyta</taxon>
        <taxon>Embryophyta</taxon>
        <taxon>Tracheophyta</taxon>
        <taxon>Spermatophyta</taxon>
        <taxon>Magnoliopsida</taxon>
        <taxon>eudicotyledons</taxon>
        <taxon>Gunneridae</taxon>
        <taxon>Pentapetalae</taxon>
        <taxon>asterids</taxon>
        <taxon>campanulids</taxon>
        <taxon>Asterales</taxon>
        <taxon>Asteraceae</taxon>
        <taxon>Cichorioideae</taxon>
        <taxon>Cichorieae</taxon>
        <taxon>Cichoriinae</taxon>
        <taxon>Cichorium</taxon>
    </lineage>
</organism>
<keyword evidence="2" id="KW-1185">Reference proteome</keyword>
<reference evidence="2" key="1">
    <citation type="journal article" date="2022" name="Mol. Ecol. Resour.">
        <title>The genomes of chicory, endive, great burdock and yacon provide insights into Asteraceae palaeo-polyploidization history and plant inulin production.</title>
        <authorList>
            <person name="Fan W."/>
            <person name="Wang S."/>
            <person name="Wang H."/>
            <person name="Wang A."/>
            <person name="Jiang F."/>
            <person name="Liu H."/>
            <person name="Zhao H."/>
            <person name="Xu D."/>
            <person name="Zhang Y."/>
        </authorList>
    </citation>
    <scope>NUCLEOTIDE SEQUENCE [LARGE SCALE GENOMIC DNA]</scope>
    <source>
        <strain evidence="2">cv. Punajuju</strain>
    </source>
</reference>
<proteinExistence type="predicted"/>
<sequence length="96" mass="11583">MIVDPDEEPPLLYDENMPPPCHCKRLAKSRESWKIDNPARRFWNYPQSLRQKKKRLEDEQKWKVAESEMTKKLEKMQAQMVELIEQLWKVVGVSDR</sequence>
<dbReference type="EMBL" id="CM042014">
    <property type="protein sequence ID" value="KAI3723176.1"/>
    <property type="molecule type" value="Genomic_DNA"/>
</dbReference>
<comment type="caution">
    <text evidence="1">The sequence shown here is derived from an EMBL/GenBank/DDBJ whole genome shotgun (WGS) entry which is preliminary data.</text>
</comment>
<name>A0ACB9BME3_CICIN</name>
<reference evidence="1 2" key="2">
    <citation type="journal article" date="2022" name="Mol. Ecol. Resour.">
        <title>The genomes of chicory, endive, great burdock and yacon provide insights into Asteraceae paleo-polyploidization history and plant inulin production.</title>
        <authorList>
            <person name="Fan W."/>
            <person name="Wang S."/>
            <person name="Wang H."/>
            <person name="Wang A."/>
            <person name="Jiang F."/>
            <person name="Liu H."/>
            <person name="Zhao H."/>
            <person name="Xu D."/>
            <person name="Zhang Y."/>
        </authorList>
    </citation>
    <scope>NUCLEOTIDE SEQUENCE [LARGE SCALE GENOMIC DNA]</scope>
    <source>
        <strain evidence="2">cv. Punajuju</strain>
        <tissue evidence="1">Leaves</tissue>
    </source>
</reference>
<protein>
    <submittedName>
        <fullName evidence="1">Uncharacterized protein</fullName>
    </submittedName>
</protein>
<dbReference type="Proteomes" id="UP001055811">
    <property type="component" value="Linkage Group LG06"/>
</dbReference>
<evidence type="ECO:0000313" key="1">
    <source>
        <dbReference type="EMBL" id="KAI3723176.1"/>
    </source>
</evidence>
<accession>A0ACB9BME3</accession>